<evidence type="ECO:0000313" key="2">
    <source>
        <dbReference type="Proteomes" id="UP000031599"/>
    </source>
</evidence>
<dbReference type="AlphaFoldDB" id="A0A0C1ZQ18"/>
<dbReference type="Proteomes" id="UP000031599">
    <property type="component" value="Unassembled WGS sequence"/>
</dbReference>
<sequence>MGRVGSKAAGGTLPPMAGLFTHLFDSEYRQREDIDTLRLDAELDADNIGRLGRELQATTQRLDRTELVLEAMFLYLENQGLMNRETLARLVQEVDELDGKRDGRARVKPTDG</sequence>
<comment type="caution">
    <text evidence="1">The sequence shown here is derived from an EMBL/GenBank/DDBJ whole genome shotgun (WGS) entry which is preliminary data.</text>
</comment>
<name>A0A0C1ZQ18_9BACT</name>
<proteinExistence type="predicted"/>
<protein>
    <submittedName>
        <fullName evidence="1">Uncharacterized protein</fullName>
    </submittedName>
</protein>
<reference evidence="1 2" key="1">
    <citation type="submission" date="2014-12" db="EMBL/GenBank/DDBJ databases">
        <title>Genome assembly of Enhygromyxa salina DSM 15201.</title>
        <authorList>
            <person name="Sharma G."/>
            <person name="Subramanian S."/>
        </authorList>
    </citation>
    <scope>NUCLEOTIDE SEQUENCE [LARGE SCALE GENOMIC DNA]</scope>
    <source>
        <strain evidence="1 2">DSM 15201</strain>
    </source>
</reference>
<accession>A0A0C1ZQ18</accession>
<organism evidence="1 2">
    <name type="scientific">Enhygromyxa salina</name>
    <dbReference type="NCBI Taxonomy" id="215803"/>
    <lineage>
        <taxon>Bacteria</taxon>
        <taxon>Pseudomonadati</taxon>
        <taxon>Myxococcota</taxon>
        <taxon>Polyangia</taxon>
        <taxon>Nannocystales</taxon>
        <taxon>Nannocystaceae</taxon>
        <taxon>Enhygromyxa</taxon>
    </lineage>
</organism>
<dbReference type="EMBL" id="JMCC02000107">
    <property type="protein sequence ID" value="KIG13093.1"/>
    <property type="molecule type" value="Genomic_DNA"/>
</dbReference>
<evidence type="ECO:0000313" key="1">
    <source>
        <dbReference type="EMBL" id="KIG13093.1"/>
    </source>
</evidence>
<gene>
    <name evidence="1" type="ORF">DB30_00558</name>
</gene>